<feature type="domain" description="SUZ-C" evidence="8">
    <location>
        <begin position="418"/>
        <end position="457"/>
    </location>
</feature>
<evidence type="ECO:0000256" key="4">
    <source>
        <dbReference type="PROSITE-ProRule" id="PRU00332"/>
    </source>
</evidence>
<dbReference type="InterPro" id="IPR002344">
    <property type="entry name" value="Lupus_La"/>
</dbReference>
<dbReference type="PROSITE" id="PS50102">
    <property type="entry name" value="RRM"/>
    <property type="match status" value="1"/>
</dbReference>
<dbReference type="InterPro" id="IPR036390">
    <property type="entry name" value="WH_DNA-bd_sf"/>
</dbReference>
<dbReference type="InterPro" id="IPR036388">
    <property type="entry name" value="WH-like_DNA-bd_sf"/>
</dbReference>
<feature type="compositionally biased region" description="Acidic residues" evidence="5">
    <location>
        <begin position="1"/>
        <end position="10"/>
    </location>
</feature>
<feature type="domain" description="HTH La-type RNA-binding" evidence="7">
    <location>
        <begin position="100"/>
        <end position="191"/>
    </location>
</feature>
<dbReference type="Pfam" id="PF05383">
    <property type="entry name" value="La"/>
    <property type="match status" value="1"/>
</dbReference>
<dbReference type="SUPFAM" id="SSF54928">
    <property type="entry name" value="RNA-binding domain, RBD"/>
    <property type="match status" value="1"/>
</dbReference>
<keyword evidence="9" id="KW-1185">Reference proteome</keyword>
<feature type="compositionally biased region" description="Basic and acidic residues" evidence="5">
    <location>
        <begin position="46"/>
        <end position="56"/>
    </location>
</feature>
<dbReference type="GeneID" id="108739454"/>
<evidence type="ECO:0000256" key="3">
    <source>
        <dbReference type="ARBA" id="ARBA00023242"/>
    </source>
</evidence>
<evidence type="ECO:0000256" key="2">
    <source>
        <dbReference type="ARBA" id="ARBA00022884"/>
    </source>
</evidence>
<dbReference type="SMART" id="SM00715">
    <property type="entry name" value="LA"/>
    <property type="match status" value="1"/>
</dbReference>
<dbReference type="InterPro" id="IPR024642">
    <property type="entry name" value="SUZ-C"/>
</dbReference>
<gene>
    <name evidence="10" type="primary">LOC108739454</name>
</gene>
<evidence type="ECO:0000259" key="8">
    <source>
        <dbReference type="PROSITE" id="PS51938"/>
    </source>
</evidence>
<dbReference type="InterPro" id="IPR045180">
    <property type="entry name" value="La_dom_prot"/>
</dbReference>
<dbReference type="KEGG" id="apln:108739454"/>
<feature type="region of interest" description="Disordered" evidence="5">
    <location>
        <begin position="1"/>
        <end position="104"/>
    </location>
</feature>
<feature type="compositionally biased region" description="Low complexity" evidence="5">
    <location>
        <begin position="412"/>
        <end position="431"/>
    </location>
</feature>
<feature type="compositionally biased region" description="Basic and acidic residues" evidence="5">
    <location>
        <begin position="301"/>
        <end position="314"/>
    </location>
</feature>
<dbReference type="RefSeq" id="XP_018328856.1">
    <property type="nucleotide sequence ID" value="XM_018473354.1"/>
</dbReference>
<dbReference type="Proteomes" id="UP000192223">
    <property type="component" value="Unplaced"/>
</dbReference>
<feature type="domain" description="RRM" evidence="6">
    <location>
        <begin position="197"/>
        <end position="302"/>
    </location>
</feature>
<protein>
    <submittedName>
        <fullName evidence="10">La-related protein 6</fullName>
    </submittedName>
</protein>
<dbReference type="InterPro" id="IPR012677">
    <property type="entry name" value="Nucleotide-bd_a/b_plait_sf"/>
</dbReference>
<dbReference type="CTD" id="36605"/>
<accession>A0A1W4WYA3</accession>
<evidence type="ECO:0000256" key="5">
    <source>
        <dbReference type="SAM" id="MobiDB-lite"/>
    </source>
</evidence>
<dbReference type="InterPro" id="IPR035979">
    <property type="entry name" value="RBD_domain_sf"/>
</dbReference>
<feature type="compositionally biased region" description="Basic and acidic residues" evidence="5">
    <location>
        <begin position="77"/>
        <end position="87"/>
    </location>
</feature>
<evidence type="ECO:0000313" key="9">
    <source>
        <dbReference type="Proteomes" id="UP000192223"/>
    </source>
</evidence>
<organism evidence="9 10">
    <name type="scientific">Agrilus planipennis</name>
    <name type="common">Emerald ash borer</name>
    <name type="synonym">Agrilus marcopoli</name>
    <dbReference type="NCBI Taxonomy" id="224129"/>
    <lineage>
        <taxon>Eukaryota</taxon>
        <taxon>Metazoa</taxon>
        <taxon>Ecdysozoa</taxon>
        <taxon>Arthropoda</taxon>
        <taxon>Hexapoda</taxon>
        <taxon>Insecta</taxon>
        <taxon>Pterygota</taxon>
        <taxon>Neoptera</taxon>
        <taxon>Endopterygota</taxon>
        <taxon>Coleoptera</taxon>
        <taxon>Polyphaga</taxon>
        <taxon>Elateriformia</taxon>
        <taxon>Buprestoidea</taxon>
        <taxon>Buprestidae</taxon>
        <taxon>Agrilinae</taxon>
        <taxon>Agrilus</taxon>
    </lineage>
</organism>
<keyword evidence="2 4" id="KW-0694">RNA-binding</keyword>
<dbReference type="PANTHER" id="PTHR22792">
    <property type="entry name" value="LUPUS LA PROTEIN-RELATED"/>
    <property type="match status" value="1"/>
</dbReference>
<dbReference type="GO" id="GO:0006396">
    <property type="term" value="P:RNA processing"/>
    <property type="evidence" value="ECO:0007669"/>
    <property type="project" value="InterPro"/>
</dbReference>
<dbReference type="FunFam" id="1.10.10.10:FF:000158">
    <property type="entry name" value="La ribonucleoprotein domain family member 7"/>
    <property type="match status" value="1"/>
</dbReference>
<feature type="region of interest" description="Disordered" evidence="5">
    <location>
        <begin position="284"/>
        <end position="320"/>
    </location>
</feature>
<evidence type="ECO:0000259" key="7">
    <source>
        <dbReference type="PROSITE" id="PS50961"/>
    </source>
</evidence>
<dbReference type="Gene3D" id="1.10.10.10">
    <property type="entry name" value="Winged helix-like DNA-binding domain superfamily/Winged helix DNA-binding domain"/>
    <property type="match status" value="1"/>
</dbReference>
<name>A0A1W4WYA3_AGRPL</name>
<proteinExistence type="predicted"/>
<dbReference type="AlphaFoldDB" id="A0A1W4WYA3"/>
<feature type="region of interest" description="Disordered" evidence="5">
    <location>
        <begin position="412"/>
        <end position="462"/>
    </location>
</feature>
<dbReference type="PRINTS" id="PR00302">
    <property type="entry name" value="LUPUSLA"/>
</dbReference>
<dbReference type="GO" id="GO:0005634">
    <property type="term" value="C:nucleus"/>
    <property type="evidence" value="ECO:0007669"/>
    <property type="project" value="UniProtKB-SubCell"/>
</dbReference>
<dbReference type="PANTHER" id="PTHR22792:SF140">
    <property type="entry name" value="ACHILLES, ISOFORM A"/>
    <property type="match status" value="1"/>
</dbReference>
<keyword evidence="3" id="KW-0539">Nucleus</keyword>
<dbReference type="InParanoid" id="A0A1W4WYA3"/>
<dbReference type="CDD" id="cd08033">
    <property type="entry name" value="LARP_6"/>
    <property type="match status" value="1"/>
</dbReference>
<dbReference type="SUPFAM" id="SSF46785">
    <property type="entry name" value="Winged helix' DNA-binding domain"/>
    <property type="match status" value="1"/>
</dbReference>
<dbReference type="STRING" id="224129.A0A1W4WYA3"/>
<dbReference type="InterPro" id="IPR000504">
    <property type="entry name" value="RRM_dom"/>
</dbReference>
<dbReference type="InterPro" id="IPR006630">
    <property type="entry name" value="La_HTH"/>
</dbReference>
<dbReference type="GO" id="GO:1990904">
    <property type="term" value="C:ribonucleoprotein complex"/>
    <property type="evidence" value="ECO:0007669"/>
    <property type="project" value="InterPro"/>
</dbReference>
<evidence type="ECO:0000313" key="10">
    <source>
        <dbReference type="RefSeq" id="XP_018328856.1"/>
    </source>
</evidence>
<dbReference type="GO" id="GO:0003729">
    <property type="term" value="F:mRNA binding"/>
    <property type="evidence" value="ECO:0007669"/>
    <property type="project" value="TreeGrafter"/>
</dbReference>
<sequence>MPEPTDEVTEIADQVGDLTLPSSPTPNILENRGSISSVDSDVSFSFDEHKEDKENPAENEDEGAHMADMSDSASDSGSRDGGGKDSGCEVTPEITEPPFTPPSDELADKIVAQVEFYFSDSNITKDAFLLKHVKRNKEGYVSLKLISSFKRVKHLTKDWRVVAHALSRSTKLEINEAGTKLRRKDPLPQYDETTPSRTIVAVHMPLDKVTIENVADLFKSCGEISLIRVLRPGNPIPADVRQFINKNPSLNGLTCALVEFVNSESARNAMKLQETHGEPMKVYELNGVPNTDRKKKSNKNNKKDKETKSKEKDFFSSCPSSSEAEDFRIRIDPRLQIRRGSGNFPQRTIEPAAWLQRRLSASSTEAHFMYMTRRKSYGSKDSSDSALFIPRRFSNSSLSSTDCSTNAFFQRRMSTTSQSSESSGPRSRSNSAQFHLPENILRMPQGPDGSKGFRPRLQPISN</sequence>
<dbReference type="Gene3D" id="3.30.70.330">
    <property type="match status" value="1"/>
</dbReference>
<dbReference type="PROSITE" id="PS51938">
    <property type="entry name" value="SUZ_C"/>
    <property type="match status" value="1"/>
</dbReference>
<comment type="subcellular location">
    <subcellularLocation>
        <location evidence="1">Nucleus</location>
    </subcellularLocation>
</comment>
<evidence type="ECO:0000259" key="6">
    <source>
        <dbReference type="PROSITE" id="PS50102"/>
    </source>
</evidence>
<feature type="compositionally biased region" description="Low complexity" evidence="5">
    <location>
        <begin position="36"/>
        <end position="45"/>
    </location>
</feature>
<reference evidence="10" key="1">
    <citation type="submission" date="2025-08" db="UniProtKB">
        <authorList>
            <consortium name="RefSeq"/>
        </authorList>
    </citation>
    <scope>IDENTIFICATION</scope>
    <source>
        <tissue evidence="10">Entire body</tissue>
    </source>
</reference>
<dbReference type="PROSITE" id="PS50961">
    <property type="entry name" value="HTH_LA"/>
    <property type="match status" value="1"/>
</dbReference>
<evidence type="ECO:0000256" key="1">
    <source>
        <dbReference type="ARBA" id="ARBA00004123"/>
    </source>
</evidence>
<dbReference type="Pfam" id="PF12901">
    <property type="entry name" value="SUZ-C"/>
    <property type="match status" value="1"/>
</dbReference>
<dbReference type="OrthoDB" id="435402at2759"/>